<reference evidence="4" key="2">
    <citation type="submission" date="2021-09" db="EMBL/GenBank/DDBJ databases">
        <authorList>
            <person name="Jia N."/>
            <person name="Wang J."/>
            <person name="Shi W."/>
            <person name="Du L."/>
            <person name="Sun Y."/>
            <person name="Zhan W."/>
            <person name="Jiang J."/>
            <person name="Wang Q."/>
            <person name="Zhang B."/>
            <person name="Ji P."/>
            <person name="Sakyi L.B."/>
            <person name="Cui X."/>
            <person name="Yuan T."/>
            <person name="Jiang B."/>
            <person name="Yang W."/>
            <person name="Lam T.T.-Y."/>
            <person name="Chang Q."/>
            <person name="Ding S."/>
            <person name="Wang X."/>
            <person name="Zhu J."/>
            <person name="Ruan X."/>
            <person name="Zhao L."/>
            <person name="Wei J."/>
            <person name="Que T."/>
            <person name="Du C."/>
            <person name="Cheng J."/>
            <person name="Dai P."/>
            <person name="Han X."/>
            <person name="Huang E."/>
            <person name="Gao Y."/>
            <person name="Liu J."/>
            <person name="Shao H."/>
            <person name="Ye R."/>
            <person name="Li L."/>
            <person name="Wei W."/>
            <person name="Wang X."/>
            <person name="Wang C."/>
            <person name="Huo Q."/>
            <person name="Li W."/>
            <person name="Guo W."/>
            <person name="Chen H."/>
            <person name="Chen S."/>
            <person name="Zhou L."/>
            <person name="Zhou L."/>
            <person name="Ni X."/>
            <person name="Tian J."/>
            <person name="Zhou Y."/>
            <person name="Sheng Y."/>
            <person name="Liu T."/>
            <person name="Pan Y."/>
            <person name="Xia L."/>
            <person name="Li J."/>
            <person name="Zhao F."/>
            <person name="Cao W."/>
        </authorList>
    </citation>
    <scope>NUCLEOTIDE SEQUENCE</scope>
    <source>
        <strain evidence="4">Rmic-2018</strain>
        <tissue evidence="4">Larvae</tissue>
    </source>
</reference>
<evidence type="ECO:0000313" key="5">
    <source>
        <dbReference type="Proteomes" id="UP000821866"/>
    </source>
</evidence>
<sequence>MTDSNAPSTEQASRPQGRLSRATASPSFWPQDPQVWFHQVEAQFSLYRIASETTRYYHVASVLPPDVASELSDVLSNPSDTTPYQHLKTKVLERSYLRNASAYSSSLQRGTLATGAPPKYCAECDSFLGTRRLCPLSVASRALPANAFSANPASSSRRPATSISTAWTELADKTVVEGADVFLARRGFLVFLSRNPEHTKLVQLLRRRGHKLNLGIFTMGLAATPRLKTSLLKVDEENVVMEADAESSEPESSGGIGDAVNSAKPKESTDVKSSKDEEPYTRDFVPVTGFRLWRLQFWALTCKKMSYCKRSYVAIPLLVVGIFITALIRTLSYFLFKFNLARYVHLKKEPITPTAAEIDYMIREGPKAELFKFDIQQVQDSVVDPVFTVCLIARIVDSLTIPLLLSMLAAAYVFLPTEETFTKAKAIQLMTGITASRYWFMSFFIDMVSYTIAVFIALLPLFIIDPWGLTKKANIILSTYLGLFFFFGVAFIPTCYVASFYVETAAVAYFGLIVESFITGTVTSIVLFLFDNSVVLALKEKSRFHRVLGKLELPLRVVPNFAVNRGVGNVNKRLLGQLVCCNLPIDLLAMLCNHESRLFGTARFTPNETEFWDRMVEGCPGSCIIHDVLKSGLECVVSAKQTNEERLEFRIDLLIMFITGFVLLLACVFLDAKLQSRTKSSELLSREELRAKKLQMKHVDPTILEERERVEALVDAMTHGEEEGLLGLLVHKLGKTYREVSVIGQLSFTVQPGEIFGVLGLQQSGRSTVLAILAGDRELGRGNAYIEGWGIRRNPKQVATILFGSAA</sequence>
<feature type="compositionally biased region" description="Polar residues" evidence="1">
    <location>
        <begin position="1"/>
        <end position="14"/>
    </location>
</feature>
<proteinExistence type="predicted"/>
<keyword evidence="2" id="KW-1133">Transmembrane helix</keyword>
<dbReference type="SUPFAM" id="SSF52540">
    <property type="entry name" value="P-loop containing nucleoside triphosphate hydrolases"/>
    <property type="match status" value="1"/>
</dbReference>
<feature type="compositionally biased region" description="Basic and acidic residues" evidence="1">
    <location>
        <begin position="264"/>
        <end position="277"/>
    </location>
</feature>
<dbReference type="InterPro" id="IPR055469">
    <property type="entry name" value="DUF7041"/>
</dbReference>
<keyword evidence="5" id="KW-1185">Reference proteome</keyword>
<gene>
    <name evidence="4" type="ORF">HPB51_007486</name>
</gene>
<accession>A0A9J6D3V8</accession>
<protein>
    <recommendedName>
        <fullName evidence="3">DUF7041 domain-containing protein</fullName>
    </recommendedName>
</protein>
<keyword evidence="2" id="KW-0472">Membrane</keyword>
<organism evidence="4 5">
    <name type="scientific">Rhipicephalus microplus</name>
    <name type="common">Cattle tick</name>
    <name type="synonym">Boophilus microplus</name>
    <dbReference type="NCBI Taxonomy" id="6941"/>
    <lineage>
        <taxon>Eukaryota</taxon>
        <taxon>Metazoa</taxon>
        <taxon>Ecdysozoa</taxon>
        <taxon>Arthropoda</taxon>
        <taxon>Chelicerata</taxon>
        <taxon>Arachnida</taxon>
        <taxon>Acari</taxon>
        <taxon>Parasitiformes</taxon>
        <taxon>Ixodida</taxon>
        <taxon>Ixodoidea</taxon>
        <taxon>Ixodidae</taxon>
        <taxon>Rhipicephalinae</taxon>
        <taxon>Rhipicephalus</taxon>
        <taxon>Boophilus</taxon>
    </lineage>
</organism>
<dbReference type="Gene3D" id="3.40.50.300">
    <property type="entry name" value="P-loop containing nucleotide triphosphate hydrolases"/>
    <property type="match status" value="1"/>
</dbReference>
<feature type="transmembrane region" description="Helical" evidence="2">
    <location>
        <begin position="475"/>
        <end position="501"/>
    </location>
</feature>
<dbReference type="EMBL" id="JABSTU010000011">
    <property type="protein sequence ID" value="KAH8008894.1"/>
    <property type="molecule type" value="Genomic_DNA"/>
</dbReference>
<dbReference type="AlphaFoldDB" id="A0A9J6D3V8"/>
<feature type="transmembrane region" description="Helical" evidence="2">
    <location>
        <begin position="438"/>
        <end position="463"/>
    </location>
</feature>
<evidence type="ECO:0000259" key="3">
    <source>
        <dbReference type="Pfam" id="PF23055"/>
    </source>
</evidence>
<evidence type="ECO:0000256" key="1">
    <source>
        <dbReference type="SAM" id="MobiDB-lite"/>
    </source>
</evidence>
<feature type="region of interest" description="Disordered" evidence="1">
    <location>
        <begin position="1"/>
        <end position="24"/>
    </location>
</feature>
<keyword evidence="2" id="KW-0812">Transmembrane</keyword>
<reference evidence="4" key="1">
    <citation type="journal article" date="2020" name="Cell">
        <title>Large-Scale Comparative Analyses of Tick Genomes Elucidate Their Genetic Diversity and Vector Capacities.</title>
        <authorList>
            <consortium name="Tick Genome and Microbiome Consortium (TIGMIC)"/>
            <person name="Jia N."/>
            <person name="Wang J."/>
            <person name="Shi W."/>
            <person name="Du L."/>
            <person name="Sun Y."/>
            <person name="Zhan W."/>
            <person name="Jiang J.F."/>
            <person name="Wang Q."/>
            <person name="Zhang B."/>
            <person name="Ji P."/>
            <person name="Bell-Sakyi L."/>
            <person name="Cui X.M."/>
            <person name="Yuan T.T."/>
            <person name="Jiang B.G."/>
            <person name="Yang W.F."/>
            <person name="Lam T.T."/>
            <person name="Chang Q.C."/>
            <person name="Ding S.J."/>
            <person name="Wang X.J."/>
            <person name="Zhu J.G."/>
            <person name="Ruan X.D."/>
            <person name="Zhao L."/>
            <person name="Wei J.T."/>
            <person name="Ye R.Z."/>
            <person name="Que T.C."/>
            <person name="Du C.H."/>
            <person name="Zhou Y.H."/>
            <person name="Cheng J.X."/>
            <person name="Dai P.F."/>
            <person name="Guo W.B."/>
            <person name="Han X.H."/>
            <person name="Huang E.J."/>
            <person name="Li L.F."/>
            <person name="Wei W."/>
            <person name="Gao Y.C."/>
            <person name="Liu J.Z."/>
            <person name="Shao H.Z."/>
            <person name="Wang X."/>
            <person name="Wang C.C."/>
            <person name="Yang T.C."/>
            <person name="Huo Q.B."/>
            <person name="Li W."/>
            <person name="Chen H.Y."/>
            <person name="Chen S.E."/>
            <person name="Zhou L.G."/>
            <person name="Ni X.B."/>
            <person name="Tian J.H."/>
            <person name="Sheng Y."/>
            <person name="Liu T."/>
            <person name="Pan Y.S."/>
            <person name="Xia L.Y."/>
            <person name="Li J."/>
            <person name="Zhao F."/>
            <person name="Cao W.C."/>
        </authorList>
    </citation>
    <scope>NUCLEOTIDE SEQUENCE</scope>
    <source>
        <strain evidence="4">Rmic-2018</strain>
    </source>
</reference>
<feature type="domain" description="DUF7041" evidence="3">
    <location>
        <begin position="26"/>
        <end position="97"/>
    </location>
</feature>
<name>A0A9J6D3V8_RHIMP</name>
<feature type="transmembrane region" description="Helical" evidence="2">
    <location>
        <begin position="395"/>
        <end position="415"/>
    </location>
</feature>
<feature type="transmembrane region" description="Helical" evidence="2">
    <location>
        <begin position="312"/>
        <end position="336"/>
    </location>
</feature>
<comment type="caution">
    <text evidence="4">The sequence shown here is derived from an EMBL/GenBank/DDBJ whole genome shotgun (WGS) entry which is preliminary data.</text>
</comment>
<dbReference type="Pfam" id="PF23055">
    <property type="entry name" value="DUF7041"/>
    <property type="match status" value="1"/>
</dbReference>
<evidence type="ECO:0000313" key="4">
    <source>
        <dbReference type="EMBL" id="KAH8008894.1"/>
    </source>
</evidence>
<dbReference type="PANTHER" id="PTHR33327">
    <property type="entry name" value="ENDONUCLEASE"/>
    <property type="match status" value="1"/>
</dbReference>
<dbReference type="PANTHER" id="PTHR33327:SF3">
    <property type="entry name" value="RNA-DIRECTED DNA POLYMERASE"/>
    <property type="match status" value="1"/>
</dbReference>
<dbReference type="VEuPathDB" id="VectorBase:LOC119169282"/>
<feature type="region of interest" description="Disordered" evidence="1">
    <location>
        <begin position="243"/>
        <end position="277"/>
    </location>
</feature>
<evidence type="ECO:0000256" key="2">
    <source>
        <dbReference type="SAM" id="Phobius"/>
    </source>
</evidence>
<dbReference type="InterPro" id="IPR027417">
    <property type="entry name" value="P-loop_NTPase"/>
</dbReference>
<feature type="transmembrane region" description="Helical" evidence="2">
    <location>
        <begin position="507"/>
        <end position="530"/>
    </location>
</feature>
<feature type="transmembrane region" description="Helical" evidence="2">
    <location>
        <begin position="653"/>
        <end position="672"/>
    </location>
</feature>
<dbReference type="Proteomes" id="UP000821866">
    <property type="component" value="Chromosome 9"/>
</dbReference>